<dbReference type="EMBL" id="FR824064">
    <property type="protein sequence ID" value="CCA16152.1"/>
    <property type="molecule type" value="Genomic_DNA"/>
</dbReference>
<accession>F0W4W3</accession>
<sequence>MTQGEHSTSTILPRRNLRHAEEPTDNSIASSRHSLVYSIPSLHPVALNPSGATQLSGIRSFLGQIEYIRIEHSFQDEDIHFFVVDVFVSQHTDSVIPMNARQNRKMVNPMTYDEMSPAYSVFHPYSSFCNLKRDMEKLTKQHQYHENCSSCDFCMQCAQYLRKTRHKPAFRLEYLSNVKKRRRILSAFLNEFVRVVANRLNRATPTAGCPAYEILPPRMKRFLTQDY</sequence>
<feature type="region of interest" description="Disordered" evidence="1">
    <location>
        <begin position="1"/>
        <end position="29"/>
    </location>
</feature>
<proteinExistence type="predicted"/>
<feature type="compositionally biased region" description="Polar residues" evidence="1">
    <location>
        <begin position="1"/>
        <end position="11"/>
    </location>
</feature>
<gene>
    <name evidence="2" type="primary">AlNc14C19G1934</name>
    <name evidence="2" type="ORF">ALNC14_022950</name>
</gene>
<name>F0W4W3_9STRA</name>
<evidence type="ECO:0000313" key="2">
    <source>
        <dbReference type="EMBL" id="CCA16152.1"/>
    </source>
</evidence>
<dbReference type="HOGENOM" id="CLU_1221553_0_0_1"/>
<organism evidence="2">
    <name type="scientific">Albugo laibachii Nc14</name>
    <dbReference type="NCBI Taxonomy" id="890382"/>
    <lineage>
        <taxon>Eukaryota</taxon>
        <taxon>Sar</taxon>
        <taxon>Stramenopiles</taxon>
        <taxon>Oomycota</taxon>
        <taxon>Peronosporomycetes</taxon>
        <taxon>Albuginales</taxon>
        <taxon>Albuginaceae</taxon>
        <taxon>Albugo</taxon>
    </lineage>
</organism>
<reference evidence="2" key="1">
    <citation type="journal article" date="2011" name="PLoS Biol.">
        <title>Gene gain and loss during evolution of obligate parasitism in the white rust pathogen of Arabidopsis thaliana.</title>
        <authorList>
            <person name="Kemen E."/>
            <person name="Gardiner A."/>
            <person name="Schultz-Larsen T."/>
            <person name="Kemen A.C."/>
            <person name="Balmuth A.L."/>
            <person name="Robert-Seilaniantz A."/>
            <person name="Bailey K."/>
            <person name="Holub E."/>
            <person name="Studholme D.J."/>
            <person name="Maclean D."/>
            <person name="Jones J.D."/>
        </authorList>
    </citation>
    <scope>NUCLEOTIDE SEQUENCE</scope>
</reference>
<evidence type="ECO:0000256" key="1">
    <source>
        <dbReference type="SAM" id="MobiDB-lite"/>
    </source>
</evidence>
<dbReference type="AlphaFoldDB" id="F0W4W3"/>
<protein>
    <submittedName>
        <fullName evidence="2">Uncharacterized protein AlNc14C19G1934</fullName>
    </submittedName>
</protein>
<reference evidence="2" key="2">
    <citation type="submission" date="2011-02" db="EMBL/GenBank/DDBJ databases">
        <authorList>
            <person name="MacLean D."/>
        </authorList>
    </citation>
    <scope>NUCLEOTIDE SEQUENCE</scope>
</reference>